<comment type="caution">
    <text evidence="7">The sequence shown here is derived from an EMBL/GenBank/DDBJ whole genome shotgun (WGS) entry which is preliminary data.</text>
</comment>
<proteinExistence type="predicted"/>
<evidence type="ECO:0000256" key="2">
    <source>
        <dbReference type="ARBA" id="ARBA00022741"/>
    </source>
</evidence>
<dbReference type="PRINTS" id="PR01041">
    <property type="entry name" value="TRNASYNTHMET"/>
</dbReference>
<reference evidence="7" key="1">
    <citation type="journal article" date="2015" name="Nature">
        <title>Complex archaea that bridge the gap between prokaryotes and eukaryotes.</title>
        <authorList>
            <person name="Spang A."/>
            <person name="Saw J.H."/>
            <person name="Jorgensen S.L."/>
            <person name="Zaremba-Niedzwiedzka K."/>
            <person name="Martijn J."/>
            <person name="Lind A.E."/>
            <person name="van Eijk R."/>
            <person name="Schleper C."/>
            <person name="Guy L."/>
            <person name="Ettema T.J."/>
        </authorList>
    </citation>
    <scope>NUCLEOTIDE SEQUENCE</scope>
</reference>
<dbReference type="PANTHER" id="PTHR45765">
    <property type="entry name" value="METHIONINE--TRNA LIGASE"/>
    <property type="match status" value="1"/>
</dbReference>
<dbReference type="AlphaFoldDB" id="A0A0F9MP80"/>
<dbReference type="GO" id="GO:0005524">
    <property type="term" value="F:ATP binding"/>
    <property type="evidence" value="ECO:0007669"/>
    <property type="project" value="UniProtKB-KW"/>
</dbReference>
<evidence type="ECO:0000313" key="7">
    <source>
        <dbReference type="EMBL" id="KKM78595.1"/>
    </source>
</evidence>
<gene>
    <name evidence="7" type="ORF">LCGC14_1358340</name>
</gene>
<keyword evidence="4" id="KW-0648">Protein biosynthesis</keyword>
<keyword evidence="3" id="KW-0067">ATP-binding</keyword>
<name>A0A0F9MP80_9ZZZZ</name>
<dbReference type="SUPFAM" id="SSF52374">
    <property type="entry name" value="Nucleotidylyl transferase"/>
    <property type="match status" value="1"/>
</dbReference>
<accession>A0A0F9MP80</accession>
<dbReference type="InterPro" id="IPR014729">
    <property type="entry name" value="Rossmann-like_a/b/a_fold"/>
</dbReference>
<dbReference type="EMBL" id="LAZR01008469">
    <property type="protein sequence ID" value="KKM78595.1"/>
    <property type="molecule type" value="Genomic_DNA"/>
</dbReference>
<feature type="domain" description="Methionyl/Leucyl tRNA synthetase" evidence="6">
    <location>
        <begin position="15"/>
        <end position="100"/>
    </location>
</feature>
<dbReference type="InterPro" id="IPR023458">
    <property type="entry name" value="Met-tRNA_ligase_1"/>
</dbReference>
<dbReference type="InterPro" id="IPR033911">
    <property type="entry name" value="MetRS_core"/>
</dbReference>
<evidence type="ECO:0000256" key="4">
    <source>
        <dbReference type="ARBA" id="ARBA00022917"/>
    </source>
</evidence>
<dbReference type="InterPro" id="IPR015413">
    <property type="entry name" value="Methionyl/Leucyl_tRNA_Synth"/>
</dbReference>
<organism evidence="7">
    <name type="scientific">marine sediment metagenome</name>
    <dbReference type="NCBI Taxonomy" id="412755"/>
    <lineage>
        <taxon>unclassified sequences</taxon>
        <taxon>metagenomes</taxon>
        <taxon>ecological metagenomes</taxon>
    </lineage>
</organism>
<dbReference type="GO" id="GO:0006431">
    <property type="term" value="P:methionyl-tRNA aminoacylation"/>
    <property type="evidence" value="ECO:0007669"/>
    <property type="project" value="InterPro"/>
</dbReference>
<evidence type="ECO:0000256" key="1">
    <source>
        <dbReference type="ARBA" id="ARBA00022598"/>
    </source>
</evidence>
<keyword evidence="1" id="KW-0436">Ligase</keyword>
<dbReference type="Gene3D" id="3.40.50.620">
    <property type="entry name" value="HUPs"/>
    <property type="match status" value="1"/>
</dbReference>
<keyword evidence="2" id="KW-0547">Nucleotide-binding</keyword>
<dbReference type="PANTHER" id="PTHR45765:SF1">
    <property type="entry name" value="METHIONINE--TRNA LIGASE, CYTOPLASMIC"/>
    <property type="match status" value="1"/>
</dbReference>
<dbReference type="GO" id="GO:0017101">
    <property type="term" value="C:aminoacyl-tRNA synthetase multienzyme complex"/>
    <property type="evidence" value="ECO:0007669"/>
    <property type="project" value="TreeGrafter"/>
</dbReference>
<evidence type="ECO:0000256" key="3">
    <source>
        <dbReference type="ARBA" id="ARBA00022840"/>
    </source>
</evidence>
<evidence type="ECO:0000259" key="6">
    <source>
        <dbReference type="Pfam" id="PF09334"/>
    </source>
</evidence>
<protein>
    <recommendedName>
        <fullName evidence="6">Methionyl/Leucyl tRNA synthetase domain-containing protein</fullName>
    </recommendedName>
</protein>
<keyword evidence="5" id="KW-0030">Aminoacyl-tRNA synthetase</keyword>
<dbReference type="GO" id="GO:0005829">
    <property type="term" value="C:cytosol"/>
    <property type="evidence" value="ECO:0007669"/>
    <property type="project" value="TreeGrafter"/>
</dbReference>
<dbReference type="GO" id="GO:0004825">
    <property type="term" value="F:methionine-tRNA ligase activity"/>
    <property type="evidence" value="ECO:0007669"/>
    <property type="project" value="InterPro"/>
</dbReference>
<sequence>MTKRSKKFSKQKEKYIVTSALPYVNGIKHLGNFIGSLLPADVYTRFLKAQGHDAIYICATDDHGTPAELGAIDEGMSVKEYVKKYHNVQIKIYKDFGLEAGRNYRQTF</sequence>
<evidence type="ECO:0000256" key="5">
    <source>
        <dbReference type="ARBA" id="ARBA00023146"/>
    </source>
</evidence>
<dbReference type="Pfam" id="PF09334">
    <property type="entry name" value="tRNA-synt_1g"/>
    <property type="match status" value="1"/>
</dbReference>